<organism evidence="2">
    <name type="scientific">Oryza nivara</name>
    <name type="common">Indian wild rice</name>
    <name type="synonym">Oryza sativa f. spontanea</name>
    <dbReference type="NCBI Taxonomy" id="4536"/>
    <lineage>
        <taxon>Eukaryota</taxon>
        <taxon>Viridiplantae</taxon>
        <taxon>Streptophyta</taxon>
        <taxon>Embryophyta</taxon>
        <taxon>Tracheophyta</taxon>
        <taxon>Spermatophyta</taxon>
        <taxon>Magnoliopsida</taxon>
        <taxon>Liliopsida</taxon>
        <taxon>Poales</taxon>
        <taxon>Poaceae</taxon>
        <taxon>BOP clade</taxon>
        <taxon>Oryzoideae</taxon>
        <taxon>Oryzeae</taxon>
        <taxon>Oryzinae</taxon>
        <taxon>Oryza</taxon>
    </lineage>
</organism>
<feature type="compositionally biased region" description="Acidic residues" evidence="1">
    <location>
        <begin position="23"/>
        <end position="32"/>
    </location>
</feature>
<feature type="region of interest" description="Disordered" evidence="1">
    <location>
        <begin position="1"/>
        <end position="66"/>
    </location>
</feature>
<dbReference type="EnsemblPlants" id="ONIVA04G07280.1">
    <property type="protein sequence ID" value="ONIVA04G07280.1"/>
    <property type="gene ID" value="ONIVA04G07280"/>
</dbReference>
<dbReference type="Proteomes" id="UP000006591">
    <property type="component" value="Chromosome 4"/>
</dbReference>
<reference evidence="2" key="1">
    <citation type="submission" date="2015-04" db="UniProtKB">
        <authorList>
            <consortium name="EnsemblPlants"/>
        </authorList>
    </citation>
    <scope>IDENTIFICATION</scope>
    <source>
        <strain evidence="2">SL10</strain>
    </source>
</reference>
<accession>A0A0E0GZJ9</accession>
<protein>
    <submittedName>
        <fullName evidence="2">Uncharacterized protein</fullName>
    </submittedName>
</protein>
<dbReference type="HOGENOM" id="CLU_2835563_0_0_1"/>
<dbReference type="AlphaFoldDB" id="A0A0E0GZJ9"/>
<sequence length="66" mass="7235">MPPAAMNRRPCAHQRAATKNEGEEVADAEDERPEERVGSARHRASPSAPKMVAAAAEEEEEESHRV</sequence>
<evidence type="ECO:0000313" key="2">
    <source>
        <dbReference type="EnsemblPlants" id="ONIVA04G07280.1"/>
    </source>
</evidence>
<reference evidence="2" key="2">
    <citation type="submission" date="2018-04" db="EMBL/GenBank/DDBJ databases">
        <title>OnivRS2 (Oryza nivara Reference Sequence Version 2).</title>
        <authorList>
            <person name="Zhang J."/>
            <person name="Kudrna D."/>
            <person name="Lee S."/>
            <person name="Talag J."/>
            <person name="Rajasekar S."/>
            <person name="Welchert J."/>
            <person name="Hsing Y.-I."/>
            <person name="Wing R.A."/>
        </authorList>
    </citation>
    <scope>NUCLEOTIDE SEQUENCE [LARGE SCALE GENOMIC DNA]</scope>
    <source>
        <strain evidence="2">SL10</strain>
    </source>
</reference>
<evidence type="ECO:0000313" key="3">
    <source>
        <dbReference type="Proteomes" id="UP000006591"/>
    </source>
</evidence>
<dbReference type="Gramene" id="ONIVA04G07280.1">
    <property type="protein sequence ID" value="ONIVA04G07280.1"/>
    <property type="gene ID" value="ONIVA04G07280"/>
</dbReference>
<name>A0A0E0GZJ9_ORYNI</name>
<proteinExistence type="predicted"/>
<keyword evidence="3" id="KW-1185">Reference proteome</keyword>
<feature type="compositionally biased region" description="Acidic residues" evidence="1">
    <location>
        <begin position="56"/>
        <end position="66"/>
    </location>
</feature>
<evidence type="ECO:0000256" key="1">
    <source>
        <dbReference type="SAM" id="MobiDB-lite"/>
    </source>
</evidence>